<organism evidence="1">
    <name type="scientific">Rhizophora mucronata</name>
    <name type="common">Asiatic mangrove</name>
    <dbReference type="NCBI Taxonomy" id="61149"/>
    <lineage>
        <taxon>Eukaryota</taxon>
        <taxon>Viridiplantae</taxon>
        <taxon>Streptophyta</taxon>
        <taxon>Embryophyta</taxon>
        <taxon>Tracheophyta</taxon>
        <taxon>Spermatophyta</taxon>
        <taxon>Magnoliopsida</taxon>
        <taxon>eudicotyledons</taxon>
        <taxon>Gunneridae</taxon>
        <taxon>Pentapetalae</taxon>
        <taxon>rosids</taxon>
        <taxon>fabids</taxon>
        <taxon>Malpighiales</taxon>
        <taxon>Rhizophoraceae</taxon>
        <taxon>Rhizophora</taxon>
    </lineage>
</organism>
<dbReference type="AlphaFoldDB" id="A0A2P2NII8"/>
<sequence>MVSSDVVCMLFLLIKTGKAVSINSGCLQFSQ</sequence>
<evidence type="ECO:0000313" key="1">
    <source>
        <dbReference type="EMBL" id="MBX42295.1"/>
    </source>
</evidence>
<proteinExistence type="predicted"/>
<reference evidence="1" key="1">
    <citation type="submission" date="2018-02" db="EMBL/GenBank/DDBJ databases">
        <title>Rhizophora mucronata_Transcriptome.</title>
        <authorList>
            <person name="Meera S.P."/>
            <person name="Sreeshan A."/>
            <person name="Augustine A."/>
        </authorList>
    </citation>
    <scope>NUCLEOTIDE SEQUENCE</scope>
    <source>
        <tissue evidence="1">Leaf</tissue>
    </source>
</reference>
<dbReference type="EMBL" id="GGEC01061811">
    <property type="protein sequence ID" value="MBX42295.1"/>
    <property type="molecule type" value="Transcribed_RNA"/>
</dbReference>
<protein>
    <submittedName>
        <fullName evidence="1">Uncharacterized protein</fullName>
    </submittedName>
</protein>
<name>A0A2P2NII8_RHIMU</name>
<accession>A0A2P2NII8</accession>